<keyword evidence="4" id="KW-0963">Cytoplasm</keyword>
<evidence type="ECO:0000259" key="12">
    <source>
        <dbReference type="Pfam" id="PF16741"/>
    </source>
</evidence>
<dbReference type="GO" id="GO:0140933">
    <property type="term" value="F:5'-(N(7)-methylguanosine 5'-triphospho)-[mRNA] hydrolase activity"/>
    <property type="evidence" value="ECO:0007669"/>
    <property type="project" value="UniProtKB-EC"/>
</dbReference>
<organism evidence="13 14">
    <name type="scientific">Sparus aurata</name>
    <name type="common">Gilthead sea bream</name>
    <dbReference type="NCBI Taxonomy" id="8175"/>
    <lineage>
        <taxon>Eukaryota</taxon>
        <taxon>Metazoa</taxon>
        <taxon>Chordata</taxon>
        <taxon>Craniata</taxon>
        <taxon>Vertebrata</taxon>
        <taxon>Euteleostomi</taxon>
        <taxon>Actinopterygii</taxon>
        <taxon>Neopterygii</taxon>
        <taxon>Teleostei</taxon>
        <taxon>Neoteleostei</taxon>
        <taxon>Acanthomorphata</taxon>
        <taxon>Eupercaria</taxon>
        <taxon>Spariformes</taxon>
        <taxon>Sparidae</taxon>
        <taxon>Sparus</taxon>
    </lineage>
</organism>
<dbReference type="InterPro" id="IPR031953">
    <property type="entry name" value="mRNA_decap_C"/>
</dbReference>
<accession>A0A671VZC5</accession>
<reference evidence="13" key="2">
    <citation type="submission" date="2025-08" db="UniProtKB">
        <authorList>
            <consortium name="Ensembl"/>
        </authorList>
    </citation>
    <scope>IDENTIFICATION</scope>
</reference>
<feature type="compositionally biased region" description="Polar residues" evidence="11">
    <location>
        <begin position="228"/>
        <end position="238"/>
    </location>
</feature>
<dbReference type="SMR" id="A0A671VZC5"/>
<feature type="compositionally biased region" description="Low complexity" evidence="11">
    <location>
        <begin position="317"/>
        <end position="330"/>
    </location>
</feature>
<dbReference type="GeneTree" id="ENSGT00940000158818"/>
<dbReference type="GO" id="GO:0000290">
    <property type="term" value="P:deadenylation-dependent decapping of nuclear-transcribed mRNA"/>
    <property type="evidence" value="ECO:0007669"/>
    <property type="project" value="InterPro"/>
</dbReference>
<reference evidence="13" key="3">
    <citation type="submission" date="2025-09" db="UniProtKB">
        <authorList>
            <consortium name="Ensembl"/>
        </authorList>
    </citation>
    <scope>IDENTIFICATION</scope>
</reference>
<proteinExistence type="inferred from homology"/>
<evidence type="ECO:0000313" key="13">
    <source>
        <dbReference type="Ensembl" id="ENSSAUP00010031062.1"/>
    </source>
</evidence>
<dbReference type="GeneID" id="115585170"/>
<dbReference type="Gene3D" id="2.30.29.30">
    <property type="entry name" value="Pleckstrin-homology domain (PH domain)/Phosphotyrosine-binding domain (PTB)"/>
    <property type="match status" value="1"/>
</dbReference>
<evidence type="ECO:0000256" key="10">
    <source>
        <dbReference type="ARBA" id="ARBA00047661"/>
    </source>
</evidence>
<gene>
    <name evidence="13" type="primary">DCP1A</name>
    <name evidence="13" type="synonym">dcp1a</name>
</gene>
<dbReference type="Pfam" id="PF06058">
    <property type="entry name" value="DCP1"/>
    <property type="match status" value="1"/>
</dbReference>
<evidence type="ECO:0000256" key="1">
    <source>
        <dbReference type="ARBA" id="ARBA00004123"/>
    </source>
</evidence>
<dbReference type="GO" id="GO:0000932">
    <property type="term" value="C:P-body"/>
    <property type="evidence" value="ECO:0007669"/>
    <property type="project" value="TreeGrafter"/>
</dbReference>
<evidence type="ECO:0000256" key="6">
    <source>
        <dbReference type="ARBA" id="ARBA00022801"/>
    </source>
</evidence>
<feature type="region of interest" description="Disordered" evidence="11">
    <location>
        <begin position="437"/>
        <end position="459"/>
    </location>
</feature>
<dbReference type="EC" id="3.6.1.62" evidence="9"/>
<dbReference type="GO" id="GO:0031087">
    <property type="term" value="P:deadenylation-independent decapping of nuclear-transcribed mRNA"/>
    <property type="evidence" value="ECO:0007669"/>
    <property type="project" value="TreeGrafter"/>
</dbReference>
<dbReference type="GO" id="GO:0003729">
    <property type="term" value="F:mRNA binding"/>
    <property type="evidence" value="ECO:0007669"/>
    <property type="project" value="TreeGrafter"/>
</dbReference>
<protein>
    <recommendedName>
        <fullName evidence="9">5'-(N(7)-methylguanosine 5'-triphospho)-[mRNA] hydrolase</fullName>
        <ecNumber evidence="9">3.6.1.62</ecNumber>
    </recommendedName>
</protein>
<dbReference type="CTD" id="55802"/>
<feature type="region of interest" description="Disordered" evidence="11">
    <location>
        <begin position="251"/>
        <end position="274"/>
    </location>
</feature>
<evidence type="ECO:0000256" key="5">
    <source>
        <dbReference type="ARBA" id="ARBA00022553"/>
    </source>
</evidence>
<comment type="similarity">
    <text evidence="3">Belongs to the DCP1 family.</text>
</comment>
<evidence type="ECO:0000256" key="3">
    <source>
        <dbReference type="ARBA" id="ARBA00008778"/>
    </source>
</evidence>
<evidence type="ECO:0000256" key="9">
    <source>
        <dbReference type="ARBA" id="ARBA00026102"/>
    </source>
</evidence>
<feature type="region of interest" description="Disordered" evidence="11">
    <location>
        <begin position="219"/>
        <end position="239"/>
    </location>
</feature>
<dbReference type="Ensembl" id="ENSSAUT00010032739.1">
    <property type="protein sequence ID" value="ENSSAUP00010031062.1"/>
    <property type="gene ID" value="ENSSAUG00010013281.1"/>
</dbReference>
<keyword evidence="8" id="KW-0539">Nucleus</keyword>
<dbReference type="GO" id="GO:0005634">
    <property type="term" value="C:nucleus"/>
    <property type="evidence" value="ECO:0007669"/>
    <property type="project" value="UniProtKB-SubCell"/>
</dbReference>
<name>A0A671VZC5_SPAAU</name>
<dbReference type="AlphaFoldDB" id="A0A671VZC5"/>
<comment type="catalytic activity">
    <reaction evidence="10">
        <text>a 5'-end (N(7)-methyl 5'-triphosphoguanosine)-ribonucleoside in mRNA + H2O = N(7)-methyl-GDP + a 5'-end phospho-ribonucleoside in mRNA + 2 H(+)</text>
        <dbReference type="Rhea" id="RHEA:67484"/>
        <dbReference type="Rhea" id="RHEA-COMP:15692"/>
        <dbReference type="Rhea" id="RHEA-COMP:17167"/>
        <dbReference type="ChEBI" id="CHEBI:15377"/>
        <dbReference type="ChEBI" id="CHEBI:15378"/>
        <dbReference type="ChEBI" id="CHEBI:63714"/>
        <dbReference type="ChEBI" id="CHEBI:138282"/>
        <dbReference type="ChEBI" id="CHEBI:156461"/>
        <dbReference type="EC" id="3.6.1.62"/>
    </reaction>
    <physiologicalReaction direction="left-to-right" evidence="10">
        <dbReference type="Rhea" id="RHEA:67485"/>
    </physiologicalReaction>
</comment>
<evidence type="ECO:0000256" key="8">
    <source>
        <dbReference type="ARBA" id="ARBA00023242"/>
    </source>
</evidence>
<dbReference type="GO" id="GO:0008047">
    <property type="term" value="F:enzyme activator activity"/>
    <property type="evidence" value="ECO:0007669"/>
    <property type="project" value="InterPro"/>
</dbReference>
<dbReference type="OrthoDB" id="440673at2759"/>
<keyword evidence="7" id="KW-0866">Nonsense-mediated mRNA decay</keyword>
<feature type="region of interest" description="Disordered" evidence="11">
    <location>
        <begin position="310"/>
        <end position="330"/>
    </location>
</feature>
<feature type="compositionally biased region" description="Low complexity" evidence="11">
    <location>
        <begin position="437"/>
        <end position="451"/>
    </location>
</feature>
<evidence type="ECO:0000256" key="11">
    <source>
        <dbReference type="SAM" id="MobiDB-lite"/>
    </source>
</evidence>
<evidence type="ECO:0000313" key="14">
    <source>
        <dbReference type="Proteomes" id="UP000472265"/>
    </source>
</evidence>
<dbReference type="GO" id="GO:0000184">
    <property type="term" value="P:nuclear-transcribed mRNA catabolic process, nonsense-mediated decay"/>
    <property type="evidence" value="ECO:0007669"/>
    <property type="project" value="UniProtKB-KW"/>
</dbReference>
<dbReference type="OMA" id="SASRFKM"/>
<dbReference type="SUPFAM" id="SSF50729">
    <property type="entry name" value="PH domain-like"/>
    <property type="match status" value="1"/>
</dbReference>
<keyword evidence="14" id="KW-1185">Reference proteome</keyword>
<dbReference type="Gene3D" id="6.10.140.2030">
    <property type="match status" value="1"/>
</dbReference>
<evidence type="ECO:0000256" key="4">
    <source>
        <dbReference type="ARBA" id="ARBA00022490"/>
    </source>
</evidence>
<sequence>METVNAGHMMSLAALQRQDPYINKLLDVTGQVALYNFNSKANEWEKTEIEGTLFVYARSATPHHGFTIMNRLSAENLVEPINKDLEFQLQDPFLLYRNGNLGIYSIWFYDKRDCQRIAQLMVKIVKQEADHAQRESPERAEPRRTNGVAEPRPIDILELLSKAKEEYQRAQTGDADVSVEVNMKAPVSTTEHVHSTPQPEKSSHTMVKQITVEELFGSSLPKDPSLPTMPTQNTTTAPSDHATAYLQKQSFPTPTHQNPLLPPHLAPQDQRHQAPGLLPAPYALHPSPVFQSVVPRSDPQPLCSVSPLMVPQAGSEPRAAPQGPSAPSAAPAAYLGQEILSTLKPGVSSDIHKPILAPNFLPSTLFPPHSFQDHMGKPLLQHGKEMDVFSQPPNLIKPMTAVPMSPGLAVPGPEISVLLSPSAFQKSVNKTTAAAASVVPPAPSEPSSTSVGAVEPPQAPCSKTQLQETLIHLIKNDPDFLGAIHEAYLQSMSKDFSNMKL</sequence>
<feature type="compositionally biased region" description="Basic and acidic residues" evidence="11">
    <location>
        <begin position="129"/>
        <end position="144"/>
    </location>
</feature>
<feature type="domain" description="mRNA-decapping enzyme C-terminal" evidence="12">
    <location>
        <begin position="458"/>
        <end position="500"/>
    </location>
</feature>
<keyword evidence="5" id="KW-0597">Phosphoprotein</keyword>
<dbReference type="CDD" id="cd09804">
    <property type="entry name" value="Dcp1"/>
    <property type="match status" value="1"/>
</dbReference>
<dbReference type="Pfam" id="PF16741">
    <property type="entry name" value="mRNA_decap_C"/>
    <property type="match status" value="1"/>
</dbReference>
<reference evidence="13" key="1">
    <citation type="submission" date="2021-04" db="EMBL/GenBank/DDBJ databases">
        <authorList>
            <consortium name="Wellcome Sanger Institute Data Sharing"/>
        </authorList>
    </citation>
    <scope>NUCLEOTIDE SEQUENCE [LARGE SCALE GENOMIC DNA]</scope>
</reference>
<evidence type="ECO:0000256" key="7">
    <source>
        <dbReference type="ARBA" id="ARBA00023161"/>
    </source>
</evidence>
<dbReference type="PANTHER" id="PTHR16290:SF4">
    <property type="entry name" value="MRNA-DECAPPING ENZYME 1A"/>
    <property type="match status" value="1"/>
</dbReference>
<dbReference type="RefSeq" id="XP_030279210.1">
    <property type="nucleotide sequence ID" value="XM_030423350.1"/>
</dbReference>
<dbReference type="InterPro" id="IPR010334">
    <property type="entry name" value="Dcp1"/>
</dbReference>
<comment type="subcellular location">
    <subcellularLocation>
        <location evidence="2">Cytoplasm</location>
    </subcellularLocation>
    <subcellularLocation>
        <location evidence="1">Nucleus</location>
    </subcellularLocation>
</comment>
<dbReference type="InParanoid" id="A0A671VZC5"/>
<dbReference type="PANTHER" id="PTHR16290">
    <property type="entry name" value="TRANSCRIPTION FACTOR SMIF DECAPPING ENZYME DCP1"/>
    <property type="match status" value="1"/>
</dbReference>
<dbReference type="FunFam" id="2.30.29.30:FF:000097">
    <property type="entry name" value="Putative mRNA-decapping enzyme 1A"/>
    <property type="match status" value="1"/>
</dbReference>
<keyword evidence="6" id="KW-0378">Hydrolase</keyword>
<dbReference type="Proteomes" id="UP000472265">
    <property type="component" value="Chromosome 7"/>
</dbReference>
<evidence type="ECO:0000256" key="2">
    <source>
        <dbReference type="ARBA" id="ARBA00004496"/>
    </source>
</evidence>
<feature type="region of interest" description="Disordered" evidence="11">
    <location>
        <begin position="129"/>
        <end position="150"/>
    </location>
</feature>
<dbReference type="InterPro" id="IPR011993">
    <property type="entry name" value="PH-like_dom_sf"/>
</dbReference>